<feature type="domain" description="FLZ-type" evidence="6">
    <location>
        <begin position="52"/>
        <end position="73"/>
    </location>
</feature>
<feature type="zinc finger region" description="FLZ-type" evidence="4">
    <location>
        <begin position="52"/>
        <end position="73"/>
    </location>
</feature>
<dbReference type="OrthoDB" id="1864056at2759"/>
<dbReference type="GO" id="GO:0008270">
    <property type="term" value="F:zinc ion binding"/>
    <property type="evidence" value="ECO:0007669"/>
    <property type="project" value="UniProtKB-KW"/>
</dbReference>
<dbReference type="KEGG" id="crb:17886025"/>
<reference evidence="8" key="1">
    <citation type="journal article" date="2013" name="Nat. Genet.">
        <title>The Capsella rubella genome and the genomic consequences of rapid mating system evolution.</title>
        <authorList>
            <person name="Slotte T."/>
            <person name="Hazzouri K.M."/>
            <person name="Agren J.A."/>
            <person name="Koenig D."/>
            <person name="Maumus F."/>
            <person name="Guo Y.L."/>
            <person name="Steige K."/>
            <person name="Platts A.E."/>
            <person name="Escobar J.S."/>
            <person name="Newman L.K."/>
            <person name="Wang W."/>
            <person name="Mandakova T."/>
            <person name="Vello E."/>
            <person name="Smith L.M."/>
            <person name="Henz S.R."/>
            <person name="Steffen J."/>
            <person name="Takuno S."/>
            <person name="Brandvain Y."/>
            <person name="Coop G."/>
            <person name="Andolfatto P."/>
            <person name="Hu T.T."/>
            <person name="Blanchette M."/>
            <person name="Clark R.M."/>
            <person name="Quesneville H."/>
            <person name="Nordborg M."/>
            <person name="Gaut B.S."/>
            <person name="Lysak M.A."/>
            <person name="Jenkins J."/>
            <person name="Grimwood J."/>
            <person name="Chapman J."/>
            <person name="Prochnik S."/>
            <person name="Shu S."/>
            <person name="Rokhsar D."/>
            <person name="Schmutz J."/>
            <person name="Weigel D."/>
            <person name="Wright S.I."/>
        </authorList>
    </citation>
    <scope>NUCLEOTIDE SEQUENCE [LARGE SCALE GENOMIC DNA]</scope>
    <source>
        <strain evidence="8">cv. Monte Gargano</strain>
    </source>
</reference>
<comment type="similarity">
    <text evidence="1">Belongs to the FLZ family.</text>
</comment>
<keyword evidence="3" id="KW-0863">Zinc-finger</keyword>
<evidence type="ECO:0000256" key="3">
    <source>
        <dbReference type="ARBA" id="ARBA00022771"/>
    </source>
</evidence>
<evidence type="ECO:0000256" key="1">
    <source>
        <dbReference type="ARBA" id="ARBA00009374"/>
    </source>
</evidence>
<keyword evidence="8" id="KW-1185">Reference proteome</keyword>
<dbReference type="Pfam" id="PF04570">
    <property type="entry name" value="zf-FLZ"/>
    <property type="match status" value="1"/>
</dbReference>
<organism evidence="7 8">
    <name type="scientific">Capsella rubella</name>
    <dbReference type="NCBI Taxonomy" id="81985"/>
    <lineage>
        <taxon>Eukaryota</taxon>
        <taxon>Viridiplantae</taxon>
        <taxon>Streptophyta</taxon>
        <taxon>Embryophyta</taxon>
        <taxon>Tracheophyta</taxon>
        <taxon>Spermatophyta</taxon>
        <taxon>Magnoliopsida</taxon>
        <taxon>eudicotyledons</taxon>
        <taxon>Gunneridae</taxon>
        <taxon>Pentapetalae</taxon>
        <taxon>rosids</taxon>
        <taxon>malvids</taxon>
        <taxon>Brassicales</taxon>
        <taxon>Brassicaceae</taxon>
        <taxon>Camelineae</taxon>
        <taxon>Capsella</taxon>
    </lineage>
</organism>
<evidence type="ECO:0000256" key="2">
    <source>
        <dbReference type="ARBA" id="ARBA00022723"/>
    </source>
</evidence>
<dbReference type="PROSITE" id="PS51795">
    <property type="entry name" value="ZF_FLZ"/>
    <property type="match status" value="1"/>
</dbReference>
<dbReference type="InterPro" id="IPR007650">
    <property type="entry name" value="Zf-FLZ_dom"/>
</dbReference>
<evidence type="ECO:0000259" key="6">
    <source>
        <dbReference type="PROSITE" id="PS51795"/>
    </source>
</evidence>
<evidence type="ECO:0000313" key="7">
    <source>
        <dbReference type="EMBL" id="EOA25640.1"/>
    </source>
</evidence>
<feature type="region of interest" description="Disordered" evidence="5">
    <location>
        <begin position="1"/>
        <end position="22"/>
    </location>
</feature>
<evidence type="ECO:0000256" key="5">
    <source>
        <dbReference type="SAM" id="MobiDB-lite"/>
    </source>
</evidence>
<accession>R0HK97</accession>
<keyword evidence="2" id="KW-0479">Metal-binding</keyword>
<protein>
    <recommendedName>
        <fullName evidence="6">FLZ-type domain-containing protein</fullName>
    </recommendedName>
</protein>
<name>R0HK97_9BRAS</name>
<dbReference type="STRING" id="81985.R0HK97"/>
<evidence type="ECO:0000313" key="8">
    <source>
        <dbReference type="Proteomes" id="UP000029121"/>
    </source>
</evidence>
<dbReference type="Proteomes" id="UP000029121">
    <property type="component" value="Unassembled WGS sequence"/>
</dbReference>
<dbReference type="AlphaFoldDB" id="R0HK97"/>
<dbReference type="EMBL" id="KB870809">
    <property type="protein sequence ID" value="EOA25640.1"/>
    <property type="molecule type" value="Genomic_DNA"/>
</dbReference>
<feature type="non-terminal residue" evidence="7">
    <location>
        <position position="73"/>
    </location>
</feature>
<evidence type="ECO:0000256" key="4">
    <source>
        <dbReference type="PROSITE-ProRule" id="PRU01131"/>
    </source>
</evidence>
<keyword evidence="3" id="KW-0862">Zinc</keyword>
<sequence>MTDLMVPSKRPRAPSFSDKHPEIHPSAAAVSDWFPNQNVQIMVSHDLVRVGNFLDLCRFCKKSLRHNEDVFMY</sequence>
<proteinExistence type="inferred from homology"/>
<gene>
    <name evidence="7" type="ORF">CARUB_v10018988mg</name>
</gene>